<dbReference type="GO" id="GO:0007076">
    <property type="term" value="P:mitotic chromosome condensation"/>
    <property type="evidence" value="ECO:0007669"/>
    <property type="project" value="InterPro"/>
</dbReference>
<dbReference type="SUPFAM" id="SSF48371">
    <property type="entry name" value="ARM repeat"/>
    <property type="match status" value="1"/>
</dbReference>
<keyword evidence="4" id="KW-1185">Reference proteome</keyword>
<dbReference type="PANTHER" id="PTHR14222">
    <property type="entry name" value="CONDENSIN"/>
    <property type="match status" value="1"/>
</dbReference>
<dbReference type="Gene3D" id="1.25.10.10">
    <property type="entry name" value="Leucine-rich Repeat Variant"/>
    <property type="match status" value="1"/>
</dbReference>
<sequence>WVDTVWDLDFTDTEPLEPRMVEEITANGLNTFTCLYQALEPFATGDQEGRENVWTLFAENSLSHQALVAVLHHFVHVGQQKGASTQQRVSGLHSAGLYLLLLEIPGSIANQLFHQVMFDKCLYTLTKCLPRDLRKRKKAHAQSSQPRARRTRKKGKPCRNDSSSMEEMLEEEEEEDGEDVYLSKEDLLQVRNAIFLLLKNLLRLLPKFSLKEKPQCMQNCLQVFVEMTSFEPVIHKYEFSAAMDISEAKYIPELAYYGLYLLCSPLHGTEDKTLRCMFQRLLSVILMVESSGGSRREALPITSAVTSARDQALKFISSLVEELKEAVYPVLRILLQHICVKVPDKAEYRSSAAQALVTLLDKFPCAEFADFVAWLYKFSLNLQVSYRVFALDVALALLELPERSPDPSLSQDRQKFLKHKFLVQVMVFGRCSDIAPVVRSKALSSFVHCLEMKAAATLESI</sequence>
<dbReference type="GO" id="GO:0000779">
    <property type="term" value="C:condensed chromosome, centromeric region"/>
    <property type="evidence" value="ECO:0007669"/>
    <property type="project" value="TreeGrafter"/>
</dbReference>
<reference evidence="3 4" key="1">
    <citation type="submission" date="2019-09" db="EMBL/GenBank/DDBJ databases">
        <title>Bird 10,000 Genomes (B10K) Project - Family phase.</title>
        <authorList>
            <person name="Zhang G."/>
        </authorList>
    </citation>
    <scope>NUCLEOTIDE SEQUENCE [LARGE SCALE GENOMIC DNA]</scope>
    <source>
        <strain evidence="3">B10K-DU-001-77</strain>
        <tissue evidence="3">Muscle</tissue>
    </source>
</reference>
<evidence type="ECO:0000256" key="1">
    <source>
        <dbReference type="ARBA" id="ARBA00023067"/>
    </source>
</evidence>
<gene>
    <name evidence="3" type="primary">Ncapd3</name>
    <name evidence="3" type="ORF">CINMEX_R06022</name>
</gene>
<dbReference type="AlphaFoldDB" id="A0A7L2JWN7"/>
<dbReference type="EMBL" id="VWYM01024038">
    <property type="protein sequence ID" value="NXR27840.1"/>
    <property type="molecule type" value="Genomic_DNA"/>
</dbReference>
<dbReference type="Proteomes" id="UP000590623">
    <property type="component" value="Unassembled WGS sequence"/>
</dbReference>
<dbReference type="InterPro" id="IPR016024">
    <property type="entry name" value="ARM-type_fold"/>
</dbReference>
<feature type="region of interest" description="Disordered" evidence="2">
    <location>
        <begin position="134"/>
        <end position="177"/>
    </location>
</feature>
<organism evidence="3 4">
    <name type="scientific">Cinclus mexicanus</name>
    <name type="common">American dipper</name>
    <dbReference type="NCBI Taxonomy" id="161649"/>
    <lineage>
        <taxon>Eukaryota</taxon>
        <taxon>Metazoa</taxon>
        <taxon>Chordata</taxon>
        <taxon>Craniata</taxon>
        <taxon>Vertebrata</taxon>
        <taxon>Euteleostomi</taxon>
        <taxon>Archelosauria</taxon>
        <taxon>Archosauria</taxon>
        <taxon>Dinosauria</taxon>
        <taxon>Saurischia</taxon>
        <taxon>Theropoda</taxon>
        <taxon>Coelurosauria</taxon>
        <taxon>Aves</taxon>
        <taxon>Neognathae</taxon>
        <taxon>Neoaves</taxon>
        <taxon>Telluraves</taxon>
        <taxon>Australaves</taxon>
        <taxon>Passeriformes</taxon>
        <taxon>Cinclidae</taxon>
        <taxon>Cinclus</taxon>
    </lineage>
</organism>
<dbReference type="PANTHER" id="PTHR14222:SF1">
    <property type="entry name" value="CONDENSIN-2 COMPLEX SUBUNIT D3"/>
    <property type="match status" value="1"/>
</dbReference>
<evidence type="ECO:0000313" key="4">
    <source>
        <dbReference type="Proteomes" id="UP000590623"/>
    </source>
</evidence>
<dbReference type="InterPro" id="IPR026971">
    <property type="entry name" value="CND1/NCAPD3"/>
</dbReference>
<protein>
    <submittedName>
        <fullName evidence="3">CNDD3 protein</fullName>
    </submittedName>
</protein>
<accession>A0A7L2JWN7</accession>
<evidence type="ECO:0000256" key="2">
    <source>
        <dbReference type="SAM" id="MobiDB-lite"/>
    </source>
</evidence>
<feature type="non-terminal residue" evidence="3">
    <location>
        <position position="1"/>
    </location>
</feature>
<name>A0A7L2JWN7_CINMU</name>
<comment type="caution">
    <text evidence="3">The sequence shown here is derived from an EMBL/GenBank/DDBJ whole genome shotgun (WGS) entry which is preliminary data.</text>
</comment>
<dbReference type="InterPro" id="IPR011989">
    <property type="entry name" value="ARM-like"/>
</dbReference>
<dbReference type="GO" id="GO:0000796">
    <property type="term" value="C:condensin complex"/>
    <property type="evidence" value="ECO:0007669"/>
    <property type="project" value="TreeGrafter"/>
</dbReference>
<dbReference type="GO" id="GO:0042393">
    <property type="term" value="F:histone binding"/>
    <property type="evidence" value="ECO:0007669"/>
    <property type="project" value="TreeGrafter"/>
</dbReference>
<feature type="non-terminal residue" evidence="3">
    <location>
        <position position="461"/>
    </location>
</feature>
<keyword evidence="1" id="KW-0226">DNA condensation</keyword>
<dbReference type="OrthoDB" id="10263978at2759"/>
<feature type="compositionally biased region" description="Basic residues" evidence="2">
    <location>
        <begin position="147"/>
        <end position="157"/>
    </location>
</feature>
<dbReference type="GO" id="GO:0010032">
    <property type="term" value="P:meiotic chromosome condensation"/>
    <property type="evidence" value="ECO:0007669"/>
    <property type="project" value="TreeGrafter"/>
</dbReference>
<feature type="compositionally biased region" description="Acidic residues" evidence="2">
    <location>
        <begin position="167"/>
        <end position="177"/>
    </location>
</feature>
<evidence type="ECO:0000313" key="3">
    <source>
        <dbReference type="EMBL" id="NXR27840.1"/>
    </source>
</evidence>
<proteinExistence type="predicted"/>